<protein>
    <submittedName>
        <fullName evidence="1">Uncharacterized protein</fullName>
    </submittedName>
</protein>
<gene>
    <name evidence="1" type="ORF">D7W81_19555</name>
</gene>
<accession>A0A3A8QA48</accession>
<reference evidence="2" key="1">
    <citation type="submission" date="2018-09" db="EMBL/GenBank/DDBJ databases">
        <authorList>
            <person name="Livingstone P.G."/>
            <person name="Whitworth D.E."/>
        </authorList>
    </citation>
    <scope>NUCLEOTIDE SEQUENCE [LARGE SCALE GENOMIC DNA]</scope>
    <source>
        <strain evidence="2">AB050A</strain>
    </source>
</reference>
<evidence type="ECO:0000313" key="1">
    <source>
        <dbReference type="EMBL" id="RKH63900.1"/>
    </source>
</evidence>
<proteinExistence type="predicted"/>
<dbReference type="EMBL" id="RAWK01000112">
    <property type="protein sequence ID" value="RKH63900.1"/>
    <property type="molecule type" value="Genomic_DNA"/>
</dbReference>
<evidence type="ECO:0000313" key="2">
    <source>
        <dbReference type="Proteomes" id="UP000267003"/>
    </source>
</evidence>
<dbReference type="RefSeq" id="WP_120556909.1">
    <property type="nucleotide sequence ID" value="NZ_RAWK01000112.1"/>
</dbReference>
<keyword evidence="2" id="KW-1185">Reference proteome</keyword>
<dbReference type="OrthoDB" id="9554336at2"/>
<sequence length="196" mass="21695">MAIDFMIMPISRYIVGDFITPVMRSAWESGVPYCVIGPEGERQLPEGLPFGGLAAPARRASVIAMLAEDLQQLPSGVPNQLWDENSDADPQFHRVDPASYEALVEEARKPVKSFLGIRKRGDGHRAHVAATLFLPCDFDAPFKMVTPLQRLTGSTFRAMDALDRVRWPANAKAAAESLRAALMNSWESKVPMIVDW</sequence>
<organism evidence="1 2">
    <name type="scientific">Corallococcus aberystwythensis</name>
    <dbReference type="NCBI Taxonomy" id="2316722"/>
    <lineage>
        <taxon>Bacteria</taxon>
        <taxon>Pseudomonadati</taxon>
        <taxon>Myxococcota</taxon>
        <taxon>Myxococcia</taxon>
        <taxon>Myxococcales</taxon>
        <taxon>Cystobacterineae</taxon>
        <taxon>Myxococcaceae</taxon>
        <taxon>Corallococcus</taxon>
    </lineage>
</organism>
<name>A0A3A8QA48_9BACT</name>
<dbReference type="AlphaFoldDB" id="A0A3A8QA48"/>
<comment type="caution">
    <text evidence="1">The sequence shown here is derived from an EMBL/GenBank/DDBJ whole genome shotgun (WGS) entry which is preliminary data.</text>
</comment>
<dbReference type="Proteomes" id="UP000267003">
    <property type="component" value="Unassembled WGS sequence"/>
</dbReference>